<organism evidence="3 4">
    <name type="scientific">Janibacter cremeus</name>
    <dbReference type="NCBI Taxonomy" id="1285192"/>
    <lineage>
        <taxon>Bacteria</taxon>
        <taxon>Bacillati</taxon>
        <taxon>Actinomycetota</taxon>
        <taxon>Actinomycetes</taxon>
        <taxon>Micrococcales</taxon>
        <taxon>Intrasporangiaceae</taxon>
        <taxon>Janibacter</taxon>
    </lineage>
</organism>
<sequence>MNRLHVPPGLILFTLTILVGTLAAFRGELTESALTPFVVIAIAAIIIGEQLPIRLAQRVLTPLTTAPALGLILAPLMFGGQVPSAASVLAIIWLSMLFGALIRRLRGKSVVEGSLGARFLGMALTAVLARNIGIGDTTLIEWAYEDGTRRAVAAFALFAVAAVGGLFETVLEKAVIWLDEGGTLMGMVTDEMRPLAGVAAATASAGPLIAVAQPVLDWVAIPLLLLPVLMMYLAVQWVQDSRRDLEESVAALSRLPEVSGFSRTGHGRRVADVAVRIANVMGVEPEMCHRIERTALLHDLGHLGLREPLPGGRTLHASSRTQARIAETAVRIVGSASMFEELLPLLDQVRTPFRQSRELGEHIPLESRIVRVANAWDDITEGARSPRARQVALERLHLGLGYEYDPDVVAALEQVFVDEGVLVV</sequence>
<feature type="transmembrane region" description="Helical" evidence="1">
    <location>
        <begin position="192"/>
        <end position="212"/>
    </location>
</feature>
<dbReference type="Proteomes" id="UP000554054">
    <property type="component" value="Unassembled WGS sequence"/>
</dbReference>
<feature type="transmembrane region" description="Helical" evidence="1">
    <location>
        <begin position="115"/>
        <end position="132"/>
    </location>
</feature>
<keyword evidence="4" id="KW-1185">Reference proteome</keyword>
<dbReference type="RefSeq" id="WP_185990350.1">
    <property type="nucleotide sequence ID" value="NZ_JACCAE010000001.1"/>
</dbReference>
<feature type="domain" description="HD/PDEase" evidence="2">
    <location>
        <begin position="259"/>
        <end position="388"/>
    </location>
</feature>
<feature type="transmembrane region" description="Helical" evidence="1">
    <location>
        <begin position="84"/>
        <end position="103"/>
    </location>
</feature>
<gene>
    <name evidence="3" type="ORF">BJY20_000800</name>
</gene>
<dbReference type="AlphaFoldDB" id="A0A852VNY8"/>
<name>A0A852VNY8_9MICO</name>
<keyword evidence="1" id="KW-1133">Transmembrane helix</keyword>
<feature type="transmembrane region" description="Helical" evidence="1">
    <location>
        <begin position="218"/>
        <end position="235"/>
    </location>
</feature>
<proteinExistence type="predicted"/>
<dbReference type="InterPro" id="IPR052020">
    <property type="entry name" value="Cyclic_di-GMP/3'3'-cGAMP_PDE"/>
</dbReference>
<dbReference type="Pfam" id="PF13487">
    <property type="entry name" value="HD_5"/>
    <property type="match status" value="1"/>
</dbReference>
<protein>
    <recommendedName>
        <fullName evidence="2">HD/PDEase domain-containing protein</fullName>
    </recommendedName>
</protein>
<feature type="transmembrane region" description="Helical" evidence="1">
    <location>
        <begin position="59"/>
        <end position="78"/>
    </location>
</feature>
<dbReference type="EMBL" id="JACCAE010000001">
    <property type="protein sequence ID" value="NYF97408.1"/>
    <property type="molecule type" value="Genomic_DNA"/>
</dbReference>
<feature type="transmembrane region" description="Helical" evidence="1">
    <location>
        <begin position="33"/>
        <end position="52"/>
    </location>
</feature>
<accession>A0A852VNY8</accession>
<evidence type="ECO:0000256" key="1">
    <source>
        <dbReference type="SAM" id="Phobius"/>
    </source>
</evidence>
<dbReference type="SMART" id="SM00471">
    <property type="entry name" value="HDc"/>
    <property type="match status" value="1"/>
</dbReference>
<feature type="transmembrane region" description="Helical" evidence="1">
    <location>
        <begin position="152"/>
        <end position="171"/>
    </location>
</feature>
<dbReference type="InterPro" id="IPR003607">
    <property type="entry name" value="HD/PDEase_dom"/>
</dbReference>
<keyword evidence="1" id="KW-0812">Transmembrane</keyword>
<comment type="caution">
    <text evidence="3">The sequence shown here is derived from an EMBL/GenBank/DDBJ whole genome shotgun (WGS) entry which is preliminary data.</text>
</comment>
<evidence type="ECO:0000313" key="4">
    <source>
        <dbReference type="Proteomes" id="UP000554054"/>
    </source>
</evidence>
<dbReference type="SUPFAM" id="SSF109604">
    <property type="entry name" value="HD-domain/PDEase-like"/>
    <property type="match status" value="1"/>
</dbReference>
<keyword evidence="1" id="KW-0472">Membrane</keyword>
<evidence type="ECO:0000259" key="2">
    <source>
        <dbReference type="SMART" id="SM00471"/>
    </source>
</evidence>
<dbReference type="Gene3D" id="1.10.3210.10">
    <property type="entry name" value="Hypothetical protein af1432"/>
    <property type="match status" value="1"/>
</dbReference>
<reference evidence="3 4" key="1">
    <citation type="submission" date="2020-07" db="EMBL/GenBank/DDBJ databases">
        <title>Sequencing the genomes of 1000 actinobacteria strains.</title>
        <authorList>
            <person name="Klenk H.-P."/>
        </authorList>
    </citation>
    <scope>NUCLEOTIDE SEQUENCE [LARGE SCALE GENOMIC DNA]</scope>
    <source>
        <strain evidence="3 4">DSM 26154</strain>
    </source>
</reference>
<evidence type="ECO:0000313" key="3">
    <source>
        <dbReference type="EMBL" id="NYF97408.1"/>
    </source>
</evidence>
<dbReference type="PANTHER" id="PTHR45228">
    <property type="entry name" value="CYCLIC DI-GMP PHOSPHODIESTERASE TM_0186-RELATED"/>
    <property type="match status" value="1"/>
</dbReference>